<dbReference type="PANTHER" id="PTHR43798">
    <property type="entry name" value="MONOACYLGLYCEROL LIPASE"/>
    <property type="match status" value="1"/>
</dbReference>
<dbReference type="AlphaFoldDB" id="A0A2S8GPI0"/>
<dbReference type="PRINTS" id="PR00111">
    <property type="entry name" value="ABHYDROLASE"/>
</dbReference>
<keyword evidence="2" id="KW-0378">Hydrolase</keyword>
<dbReference type="Gene3D" id="3.40.50.1820">
    <property type="entry name" value="alpha/beta hydrolase"/>
    <property type="match status" value="1"/>
</dbReference>
<sequence>MERTSRMDHTLRIGETQFFVRTEGKGMPLLLVHGFPLDHHMWDDVLPMLSEHHEVIAPDLRGFGCSDGFREVVPMEMLADDLDALLDALGVARPVIFCGLSMGGYIGWQMWKRHRDRLGALIQLDTRAAADTEIQARARGVNAMQTLAAGMKDVPKAMLPKLLGESTLQTKPEVSEALSAMILRQDPRAAAAAQRGMAQRPDVQSWLPEISVPTLVLCGSEDAISPPDEMRSFAEAIPGAEFVEIEGAGHMIPMENPAATAEAILLFCKQIGIEEV</sequence>
<dbReference type="InterPro" id="IPR000073">
    <property type="entry name" value="AB_hydrolase_1"/>
</dbReference>
<dbReference type="InterPro" id="IPR000639">
    <property type="entry name" value="Epox_hydrolase-like"/>
</dbReference>
<dbReference type="InterPro" id="IPR029058">
    <property type="entry name" value="AB_hydrolase_fold"/>
</dbReference>
<accession>A0A2S8GPI0</accession>
<comment type="caution">
    <text evidence="2">The sequence shown here is derived from an EMBL/GenBank/DDBJ whole genome shotgun (WGS) entry which is preliminary data.</text>
</comment>
<organism evidence="2 3">
    <name type="scientific">Blastopirellula marina</name>
    <dbReference type="NCBI Taxonomy" id="124"/>
    <lineage>
        <taxon>Bacteria</taxon>
        <taxon>Pseudomonadati</taxon>
        <taxon>Planctomycetota</taxon>
        <taxon>Planctomycetia</taxon>
        <taxon>Pirellulales</taxon>
        <taxon>Pirellulaceae</taxon>
        <taxon>Blastopirellula</taxon>
    </lineage>
</organism>
<dbReference type="GO" id="GO:0016787">
    <property type="term" value="F:hydrolase activity"/>
    <property type="evidence" value="ECO:0007669"/>
    <property type="project" value="UniProtKB-KW"/>
</dbReference>
<protein>
    <submittedName>
        <fullName evidence="2">Alpha/beta hydrolase</fullName>
    </submittedName>
</protein>
<reference evidence="2 3" key="1">
    <citation type="submission" date="2018-02" db="EMBL/GenBank/DDBJ databases">
        <title>Comparative genomes isolates from brazilian mangrove.</title>
        <authorList>
            <person name="Araujo J.E."/>
            <person name="Taketani R.G."/>
            <person name="Silva M.C.P."/>
            <person name="Loureco M.V."/>
            <person name="Andreote F.D."/>
        </authorList>
    </citation>
    <scope>NUCLEOTIDE SEQUENCE [LARGE SCALE GENOMIC DNA]</scope>
    <source>
        <strain evidence="2 3">Nap-Phe MGV</strain>
    </source>
</reference>
<dbReference type="SUPFAM" id="SSF53474">
    <property type="entry name" value="alpha/beta-Hydrolases"/>
    <property type="match status" value="1"/>
</dbReference>
<evidence type="ECO:0000259" key="1">
    <source>
        <dbReference type="Pfam" id="PF00561"/>
    </source>
</evidence>
<dbReference type="EMBL" id="PUHZ01000010">
    <property type="protein sequence ID" value="PQO46335.1"/>
    <property type="molecule type" value="Genomic_DNA"/>
</dbReference>
<proteinExistence type="predicted"/>
<evidence type="ECO:0000313" key="2">
    <source>
        <dbReference type="EMBL" id="PQO46335.1"/>
    </source>
</evidence>
<name>A0A2S8GPI0_9BACT</name>
<feature type="domain" description="AB hydrolase-1" evidence="1">
    <location>
        <begin position="28"/>
        <end position="257"/>
    </location>
</feature>
<dbReference type="PRINTS" id="PR00412">
    <property type="entry name" value="EPOXHYDRLASE"/>
</dbReference>
<dbReference type="InterPro" id="IPR050266">
    <property type="entry name" value="AB_hydrolase_sf"/>
</dbReference>
<dbReference type="Pfam" id="PF00561">
    <property type="entry name" value="Abhydrolase_1"/>
    <property type="match status" value="1"/>
</dbReference>
<dbReference type="Proteomes" id="UP000237819">
    <property type="component" value="Unassembled WGS sequence"/>
</dbReference>
<gene>
    <name evidence="2" type="ORF">C5Y93_10150</name>
</gene>
<evidence type="ECO:0000313" key="3">
    <source>
        <dbReference type="Proteomes" id="UP000237819"/>
    </source>
</evidence>